<reference evidence="1" key="1">
    <citation type="submission" date="2006-03" db="EMBL/GenBank/DDBJ databases">
        <title>Complete sequence of chromosome of Psychrobacter cryohalolentis K5.</title>
        <authorList>
            <consortium name="US DOE Joint Genome Institute"/>
            <person name="Copeland A."/>
            <person name="Lucas S."/>
            <person name="Lapidus A."/>
            <person name="Barry K."/>
            <person name="Detter J.C."/>
            <person name="Glavina del Rio T."/>
            <person name="Hammon N."/>
            <person name="Israni S."/>
            <person name="Dalin E."/>
            <person name="Tice H."/>
            <person name="Pitluck S."/>
            <person name="Brettin T."/>
            <person name="Bruce D."/>
            <person name="Han C."/>
            <person name="Tapia R."/>
            <person name="Sims D.R."/>
            <person name="Gilna P."/>
            <person name="Schmutz J."/>
            <person name="Larimer F."/>
            <person name="Land M."/>
            <person name="Hauser L."/>
            <person name="Kyrpides N."/>
            <person name="Kim E."/>
            <person name="Richardson P."/>
        </authorList>
    </citation>
    <scope>NUCLEOTIDE SEQUENCE</scope>
    <source>
        <strain evidence="1">K5</strain>
    </source>
</reference>
<sequence>MEHNVSVLFGIDYTLIINKEIKMQVKLGLLVATVLASGSCFAADAYKVSTSVFKDGELIASPVMLVNAEEMASIAVDTEFQYNLTVKPYNEHTAKVVTALKVGDDVAEHETTVAYDKEATVDNGKDKLTLLVRKITS</sequence>
<dbReference type="KEGG" id="pcr:Pcryo_1790"/>
<keyword evidence="2" id="KW-1185">Reference proteome</keyword>
<name>Q1Q9T6_PSYCK</name>
<protein>
    <submittedName>
        <fullName evidence="1">Uncharacterized protein</fullName>
    </submittedName>
</protein>
<dbReference type="Proteomes" id="UP000002425">
    <property type="component" value="Chromosome"/>
</dbReference>
<organism evidence="1 2">
    <name type="scientific">Psychrobacter cryohalolentis (strain ATCC BAA-1226 / DSM 17306 / VKM B-2378 / K5)</name>
    <dbReference type="NCBI Taxonomy" id="335284"/>
    <lineage>
        <taxon>Bacteria</taxon>
        <taxon>Pseudomonadati</taxon>
        <taxon>Pseudomonadota</taxon>
        <taxon>Gammaproteobacteria</taxon>
        <taxon>Moraxellales</taxon>
        <taxon>Moraxellaceae</taxon>
        <taxon>Psychrobacter</taxon>
    </lineage>
</organism>
<dbReference type="EMBL" id="CP000323">
    <property type="protein sequence ID" value="ABE75567.1"/>
    <property type="molecule type" value="Genomic_DNA"/>
</dbReference>
<evidence type="ECO:0000313" key="1">
    <source>
        <dbReference type="EMBL" id="ABE75567.1"/>
    </source>
</evidence>
<evidence type="ECO:0000313" key="2">
    <source>
        <dbReference type="Proteomes" id="UP000002425"/>
    </source>
</evidence>
<dbReference type="AlphaFoldDB" id="Q1Q9T6"/>
<proteinExistence type="predicted"/>
<dbReference type="HOGENOM" id="CLU_2106972_0_0_6"/>
<accession>Q1Q9T6</accession>
<gene>
    <name evidence="1" type="ordered locus">Pcryo_1790</name>
</gene>